<reference evidence="1" key="1">
    <citation type="submission" date="2022-01" db="EMBL/GenBank/DDBJ databases">
        <authorList>
            <person name="Braso-Vives M."/>
        </authorList>
    </citation>
    <scope>NUCLEOTIDE SEQUENCE</scope>
</reference>
<evidence type="ECO:0000313" key="2">
    <source>
        <dbReference type="Proteomes" id="UP000838412"/>
    </source>
</evidence>
<gene>
    <name evidence="1" type="primary">MYO5B</name>
    <name evidence="1" type="ORF">BLAG_LOCUS9143</name>
</gene>
<accession>A0A8J9Z5U8</accession>
<proteinExistence type="predicted"/>
<dbReference type="Proteomes" id="UP000838412">
    <property type="component" value="Chromosome 16"/>
</dbReference>
<name>A0A8J9Z5U8_BRALA</name>
<dbReference type="EMBL" id="OV696701">
    <property type="protein sequence ID" value="CAH1247504.1"/>
    <property type="molecule type" value="Genomic_DNA"/>
</dbReference>
<keyword evidence="2" id="KW-1185">Reference proteome</keyword>
<evidence type="ECO:0000313" key="1">
    <source>
        <dbReference type="EMBL" id="CAH1247504.1"/>
    </source>
</evidence>
<organism evidence="1 2">
    <name type="scientific">Branchiostoma lanceolatum</name>
    <name type="common">Common lancelet</name>
    <name type="synonym">Amphioxus lanceolatum</name>
    <dbReference type="NCBI Taxonomy" id="7740"/>
    <lineage>
        <taxon>Eukaryota</taxon>
        <taxon>Metazoa</taxon>
        <taxon>Chordata</taxon>
        <taxon>Cephalochordata</taxon>
        <taxon>Leptocardii</taxon>
        <taxon>Amphioxiformes</taxon>
        <taxon>Branchiostomatidae</taxon>
        <taxon>Branchiostoma</taxon>
    </lineage>
</organism>
<dbReference type="OrthoDB" id="6108017at2759"/>
<dbReference type="AlphaFoldDB" id="A0A8J9Z5U8"/>
<sequence>MFEEQVSISFIRIIQARLKERKDIQSTLLLDTKFSYPITIPFNPSSLQLDSIQLPEALNLTFLRKV</sequence>
<protein>
    <submittedName>
        <fullName evidence="1">MYO5B protein</fullName>
    </submittedName>
</protein>